<protein>
    <submittedName>
        <fullName evidence="1">Uncharacterized protein</fullName>
    </submittedName>
</protein>
<sequence length="289" mass="32609">MKPLIRKSWYTLPEAADYLTEGTKGRRPVSVANLLQMAEEGTVTLTLQAFANTPGETGELVAHFNDTLSNTAPELAPAGARVEFYDDEKYRGRKLRMSPLNDNGPPFLFWHPCERVIIESGQLRLPYMFTNRALFRFWWRLSLKGETFNPAQLIAASKADEPHLLGRWLYLSEPTEEPQWFVRIPLAALHDDALIGITTEQLEALLPGNTAEHAGEPTPAFPDNTPEDVRLLLQAWRLFWTNATPRDRSTRPDRGQVVAWLESKKMSGKLADAGATMITPEWARKGGRK</sequence>
<evidence type="ECO:0000313" key="2">
    <source>
        <dbReference type="Proteomes" id="UP000050416"/>
    </source>
</evidence>
<proteinExistence type="predicted"/>
<dbReference type="AlphaFoldDB" id="A0A0N8KJX9"/>
<organism evidence="1 2">
    <name type="scientific">Marinobacter excellens HL-55</name>
    <dbReference type="NCBI Taxonomy" id="1305731"/>
    <lineage>
        <taxon>Bacteria</taxon>
        <taxon>Pseudomonadati</taxon>
        <taxon>Pseudomonadota</taxon>
        <taxon>Gammaproteobacteria</taxon>
        <taxon>Pseudomonadales</taxon>
        <taxon>Marinobacteraceae</taxon>
        <taxon>Marinobacter</taxon>
    </lineage>
</organism>
<dbReference type="PATRIC" id="fig|1305731.5.peg.880"/>
<gene>
    <name evidence="1" type="ORF">HLUCCX14_17730</name>
</gene>
<dbReference type="STRING" id="1305731.GCA_000934705_02507"/>
<dbReference type="Proteomes" id="UP000050416">
    <property type="component" value="Unassembled WGS sequence"/>
</dbReference>
<dbReference type="EMBL" id="LJZQ01000050">
    <property type="protein sequence ID" value="KPQ26586.1"/>
    <property type="molecule type" value="Genomic_DNA"/>
</dbReference>
<accession>A0A0N8KJX9</accession>
<dbReference type="OrthoDB" id="5678421at2"/>
<comment type="caution">
    <text evidence="1">The sequence shown here is derived from an EMBL/GenBank/DDBJ whole genome shotgun (WGS) entry which is preliminary data.</text>
</comment>
<name>A0A0N8KJX9_9GAMM</name>
<reference evidence="1 2" key="1">
    <citation type="submission" date="2015-09" db="EMBL/GenBank/DDBJ databases">
        <title>Identification and resolution of microdiversity through metagenomic sequencing of parallel consortia.</title>
        <authorList>
            <person name="Nelson W.C."/>
            <person name="Romine M.F."/>
            <person name="Lindemann S.R."/>
        </authorList>
    </citation>
    <scope>NUCLEOTIDE SEQUENCE [LARGE SCALE GENOMIC DNA]</scope>
    <source>
        <strain evidence="1">HL-55</strain>
    </source>
</reference>
<evidence type="ECO:0000313" key="1">
    <source>
        <dbReference type="EMBL" id="KPQ26586.1"/>
    </source>
</evidence>